<dbReference type="OrthoDB" id="34294at2"/>
<dbReference type="SUPFAM" id="SSF46785">
    <property type="entry name" value="Winged helix' DNA-binding domain"/>
    <property type="match status" value="1"/>
</dbReference>
<dbReference type="Pfam" id="PF01037">
    <property type="entry name" value="AsnC_trans_reg"/>
    <property type="match status" value="1"/>
</dbReference>
<dbReference type="GO" id="GO:0043565">
    <property type="term" value="F:sequence-specific DNA binding"/>
    <property type="evidence" value="ECO:0007669"/>
    <property type="project" value="InterPro"/>
</dbReference>
<accession>A0A511N0Y5</accession>
<dbReference type="InterPro" id="IPR036390">
    <property type="entry name" value="WH_DNA-bd_sf"/>
</dbReference>
<sequence>MKSKLDDLDTRILQELQQDARLSMRELGRRIGLSAPATAERVNRLEDAGVIVGYAARVLPQNLGRKVMAFIGVQDSGQKDPILIDWARRRDGVLECYSVTGENSCMLRVAVENISELEKVLAELIEMGFTCQTSIVLSNPIAFKEVTPKA</sequence>
<dbReference type="PRINTS" id="PR00033">
    <property type="entry name" value="HTHASNC"/>
</dbReference>
<dbReference type="GO" id="GO:0005829">
    <property type="term" value="C:cytosol"/>
    <property type="evidence" value="ECO:0007669"/>
    <property type="project" value="TreeGrafter"/>
</dbReference>
<dbReference type="PROSITE" id="PS50956">
    <property type="entry name" value="HTH_ASNC_2"/>
    <property type="match status" value="1"/>
</dbReference>
<dbReference type="SMART" id="SM00344">
    <property type="entry name" value="HTH_ASNC"/>
    <property type="match status" value="1"/>
</dbReference>
<proteinExistence type="predicted"/>
<dbReference type="CDD" id="cd00090">
    <property type="entry name" value="HTH_ARSR"/>
    <property type="match status" value="1"/>
</dbReference>
<dbReference type="GO" id="GO:0043200">
    <property type="term" value="P:response to amino acid"/>
    <property type="evidence" value="ECO:0007669"/>
    <property type="project" value="TreeGrafter"/>
</dbReference>
<dbReference type="Gene3D" id="1.10.10.10">
    <property type="entry name" value="Winged helix-like DNA-binding domain superfamily/Winged helix DNA-binding domain"/>
    <property type="match status" value="1"/>
</dbReference>
<dbReference type="AlphaFoldDB" id="A0A511N0Y5"/>
<dbReference type="PANTHER" id="PTHR30154:SF53">
    <property type="entry name" value="HTH-TYPE TRANSCRIPTIONAL REGULATOR LRPC"/>
    <property type="match status" value="1"/>
</dbReference>
<dbReference type="FunFam" id="1.10.10.10:FF:000186">
    <property type="entry name" value="AsnC family transcriptional regulator"/>
    <property type="match status" value="1"/>
</dbReference>
<evidence type="ECO:0000256" key="2">
    <source>
        <dbReference type="ARBA" id="ARBA00023125"/>
    </source>
</evidence>
<dbReference type="PANTHER" id="PTHR30154">
    <property type="entry name" value="LEUCINE-RESPONSIVE REGULATORY PROTEIN"/>
    <property type="match status" value="1"/>
</dbReference>
<evidence type="ECO:0000256" key="3">
    <source>
        <dbReference type="ARBA" id="ARBA00023163"/>
    </source>
</evidence>
<dbReference type="EMBL" id="BJXB01000006">
    <property type="protein sequence ID" value="GEM46046.1"/>
    <property type="molecule type" value="Genomic_DNA"/>
</dbReference>
<dbReference type="InterPro" id="IPR000485">
    <property type="entry name" value="AsnC-type_HTH_dom"/>
</dbReference>
<dbReference type="Pfam" id="PF13412">
    <property type="entry name" value="HTH_24"/>
    <property type="match status" value="1"/>
</dbReference>
<dbReference type="RefSeq" id="WP_146883868.1">
    <property type="nucleotide sequence ID" value="NZ_BJXB01000006.1"/>
</dbReference>
<keyword evidence="3" id="KW-0804">Transcription</keyword>
<dbReference type="SUPFAM" id="SSF54909">
    <property type="entry name" value="Dimeric alpha+beta barrel"/>
    <property type="match status" value="1"/>
</dbReference>
<feature type="domain" description="HTH asnC-type" evidence="4">
    <location>
        <begin position="5"/>
        <end position="66"/>
    </location>
</feature>
<dbReference type="InterPro" id="IPR019888">
    <property type="entry name" value="Tscrpt_reg_AsnC-like"/>
</dbReference>
<dbReference type="Proteomes" id="UP000321306">
    <property type="component" value="Unassembled WGS sequence"/>
</dbReference>
<dbReference type="Gene3D" id="3.30.70.920">
    <property type="match status" value="1"/>
</dbReference>
<name>A0A511N0Y5_DEIC1</name>
<keyword evidence="6" id="KW-1185">Reference proteome</keyword>
<evidence type="ECO:0000313" key="5">
    <source>
        <dbReference type="EMBL" id="GEM46046.1"/>
    </source>
</evidence>
<dbReference type="InterPro" id="IPR011991">
    <property type="entry name" value="ArsR-like_HTH"/>
</dbReference>
<gene>
    <name evidence="5" type="ORF">DC3_16810</name>
</gene>
<organism evidence="5 6">
    <name type="scientific">Deinococcus cellulosilyticus (strain DSM 18568 / NBRC 106333 / KACC 11606 / 5516J-15)</name>
    <dbReference type="NCBI Taxonomy" id="1223518"/>
    <lineage>
        <taxon>Bacteria</taxon>
        <taxon>Thermotogati</taxon>
        <taxon>Deinococcota</taxon>
        <taxon>Deinococci</taxon>
        <taxon>Deinococcales</taxon>
        <taxon>Deinococcaceae</taxon>
        <taxon>Deinococcus</taxon>
    </lineage>
</organism>
<dbReference type="InterPro" id="IPR019887">
    <property type="entry name" value="Tscrpt_reg_AsnC/Lrp_C"/>
</dbReference>
<dbReference type="InterPro" id="IPR019885">
    <property type="entry name" value="Tscrpt_reg_HTH_AsnC-type_CS"/>
</dbReference>
<keyword evidence="1" id="KW-0805">Transcription regulation</keyword>
<dbReference type="PROSITE" id="PS00519">
    <property type="entry name" value="HTH_ASNC_1"/>
    <property type="match status" value="1"/>
</dbReference>
<evidence type="ECO:0000313" key="6">
    <source>
        <dbReference type="Proteomes" id="UP000321306"/>
    </source>
</evidence>
<comment type="caution">
    <text evidence="5">The sequence shown here is derived from an EMBL/GenBank/DDBJ whole genome shotgun (WGS) entry which is preliminary data.</text>
</comment>
<evidence type="ECO:0000259" key="4">
    <source>
        <dbReference type="PROSITE" id="PS50956"/>
    </source>
</evidence>
<keyword evidence="2" id="KW-0238">DNA-binding</keyword>
<dbReference type="InterPro" id="IPR011008">
    <property type="entry name" value="Dimeric_a/b-barrel"/>
</dbReference>
<evidence type="ECO:0000256" key="1">
    <source>
        <dbReference type="ARBA" id="ARBA00023015"/>
    </source>
</evidence>
<dbReference type="InterPro" id="IPR036388">
    <property type="entry name" value="WH-like_DNA-bd_sf"/>
</dbReference>
<reference evidence="5 6" key="1">
    <citation type="submission" date="2019-07" db="EMBL/GenBank/DDBJ databases">
        <title>Whole genome shotgun sequence of Deinococcus cellulosilyticus NBRC 106333.</title>
        <authorList>
            <person name="Hosoyama A."/>
            <person name="Uohara A."/>
            <person name="Ohji S."/>
            <person name="Ichikawa N."/>
        </authorList>
    </citation>
    <scope>NUCLEOTIDE SEQUENCE [LARGE SCALE GENOMIC DNA]</scope>
    <source>
        <strain evidence="5 6">NBRC 106333</strain>
    </source>
</reference>
<protein>
    <submittedName>
        <fullName evidence="5">AsnC family transcriptional regulator</fullName>
    </submittedName>
</protein>